<dbReference type="InterPro" id="IPR002885">
    <property type="entry name" value="PPR_rpt"/>
</dbReference>
<dbReference type="Proteomes" id="UP000799772">
    <property type="component" value="Unassembled WGS sequence"/>
</dbReference>
<evidence type="ECO:0000256" key="1">
    <source>
        <dbReference type="ARBA" id="ARBA00007626"/>
    </source>
</evidence>
<reference evidence="4" key="1">
    <citation type="journal article" date="2020" name="Stud. Mycol.">
        <title>101 Dothideomycetes genomes: a test case for predicting lifestyles and emergence of pathogens.</title>
        <authorList>
            <person name="Haridas S."/>
            <person name="Albert R."/>
            <person name="Binder M."/>
            <person name="Bloem J."/>
            <person name="Labutti K."/>
            <person name="Salamov A."/>
            <person name="Andreopoulos B."/>
            <person name="Baker S."/>
            <person name="Barry K."/>
            <person name="Bills G."/>
            <person name="Bluhm B."/>
            <person name="Cannon C."/>
            <person name="Castanera R."/>
            <person name="Culley D."/>
            <person name="Daum C."/>
            <person name="Ezra D."/>
            <person name="Gonzalez J."/>
            <person name="Henrissat B."/>
            <person name="Kuo A."/>
            <person name="Liang C."/>
            <person name="Lipzen A."/>
            <person name="Lutzoni F."/>
            <person name="Magnuson J."/>
            <person name="Mondo S."/>
            <person name="Nolan M."/>
            <person name="Ohm R."/>
            <person name="Pangilinan J."/>
            <person name="Park H.-J."/>
            <person name="Ramirez L."/>
            <person name="Alfaro M."/>
            <person name="Sun H."/>
            <person name="Tritt A."/>
            <person name="Yoshinaga Y."/>
            <person name="Zwiers L.-H."/>
            <person name="Turgeon B."/>
            <person name="Goodwin S."/>
            <person name="Spatafora J."/>
            <person name="Crous P."/>
            <person name="Grigoriev I."/>
        </authorList>
    </citation>
    <scope>NUCLEOTIDE SEQUENCE</scope>
    <source>
        <strain evidence="4">CBS 133067</strain>
    </source>
</reference>
<dbReference type="Pfam" id="PF13041">
    <property type="entry name" value="PPR_2"/>
    <property type="match status" value="1"/>
</dbReference>
<dbReference type="Gene3D" id="1.25.40.10">
    <property type="entry name" value="Tetratricopeptide repeat domain"/>
    <property type="match status" value="5"/>
</dbReference>
<accession>A0A9P4I7X3</accession>
<comment type="caution">
    <text evidence="4">The sequence shown here is derived from an EMBL/GenBank/DDBJ whole genome shotgun (WGS) entry which is preliminary data.</text>
</comment>
<feature type="domain" description="Tetratricopeptide repeat" evidence="3">
    <location>
        <begin position="515"/>
        <end position="611"/>
    </location>
</feature>
<evidence type="ECO:0000256" key="2">
    <source>
        <dbReference type="PROSITE-ProRule" id="PRU00708"/>
    </source>
</evidence>
<dbReference type="Pfam" id="PF24603">
    <property type="entry name" value="TPR_30"/>
    <property type="match status" value="1"/>
</dbReference>
<organism evidence="4 5">
    <name type="scientific">Rhizodiscina lignyota</name>
    <dbReference type="NCBI Taxonomy" id="1504668"/>
    <lineage>
        <taxon>Eukaryota</taxon>
        <taxon>Fungi</taxon>
        <taxon>Dikarya</taxon>
        <taxon>Ascomycota</taxon>
        <taxon>Pezizomycotina</taxon>
        <taxon>Dothideomycetes</taxon>
        <taxon>Pleosporomycetidae</taxon>
        <taxon>Aulographales</taxon>
        <taxon>Rhizodiscinaceae</taxon>
        <taxon>Rhizodiscina</taxon>
    </lineage>
</organism>
<dbReference type="PANTHER" id="PTHR46128">
    <property type="entry name" value="MITOCHONDRIAL GROUP I INTRON SPLICING FACTOR CCM1"/>
    <property type="match status" value="1"/>
</dbReference>
<comment type="similarity">
    <text evidence="1">Belongs to the PPR family. P subfamily.</text>
</comment>
<evidence type="ECO:0000313" key="4">
    <source>
        <dbReference type="EMBL" id="KAF2094792.1"/>
    </source>
</evidence>
<dbReference type="OrthoDB" id="411857at2759"/>
<feature type="repeat" description="PPR" evidence="2">
    <location>
        <begin position="395"/>
        <end position="429"/>
    </location>
</feature>
<feature type="repeat" description="PPR" evidence="2">
    <location>
        <begin position="992"/>
        <end position="1026"/>
    </location>
</feature>
<evidence type="ECO:0000259" key="3">
    <source>
        <dbReference type="Pfam" id="PF24603"/>
    </source>
</evidence>
<dbReference type="FunFam" id="1.25.40.10:FF:000266">
    <property type="entry name" value="Pentatricopeptide repeat domain-containing protein"/>
    <property type="match status" value="1"/>
</dbReference>
<dbReference type="Pfam" id="PF13812">
    <property type="entry name" value="PPR_3"/>
    <property type="match status" value="1"/>
</dbReference>
<dbReference type="InterPro" id="IPR011990">
    <property type="entry name" value="TPR-like_helical_dom_sf"/>
</dbReference>
<dbReference type="PANTHER" id="PTHR46128:SF329">
    <property type="entry name" value="MITOCHONDRIAL GROUP I INTRON SPLICING FACTOR DMR1"/>
    <property type="match status" value="1"/>
</dbReference>
<gene>
    <name evidence="4" type="ORF">NA57DRAFT_45609</name>
</gene>
<evidence type="ECO:0000313" key="5">
    <source>
        <dbReference type="Proteomes" id="UP000799772"/>
    </source>
</evidence>
<sequence>MVLKSLNLARQSLAKTFTHGYAQSVVAASQSSYASQNHPFGTLHTSFATRFGGKAGVSQHYSAFQGTTQQPGASSKHGQQENTDSGLAAYYAAWQRAQRLGEWQQFQFTKRIEWKAPTAVAEGKATSKESATFEDVDETKATKAVPERAYSSSAVDDFRKSVGSEEAEAAAIAEVDKAIAEEIARSKEEKSSIHAASENAVAAADSAAANDVPEKSVTPVSTGTVDSLPLSDLTKATTVSIQDSYAEQLNKLAEQHQHGEIPAVFEHMLAQGIKPTASAYNTLLVAALSLTHGKHHIVPKALDVYSDMLRRRVIPDTTTYAILIELLSTRALDVLASKEQLEERRLRYGGIEEEGKFMFRSNDAEFDILSEDDSLALALKLFRTATSTHSEQPFAGNTYHALITACAEAGKVDDMVAIYSHMESQNVVPRADLFVPMIQAFGVSGDLRSAVECYEEYKTLAIAHNNGELDIVRKDDEVYAALVKAYEVCGRSEGGQRFLNKLETTVNDNAKVVELRGTISMQALIPHMLKRGAFAQAFQYAHEKLDPQVRDQAISSICAAAADANHVDIATEAYLSLSDAADVTLPALSMGAMHIRVGNLAAAEEYWKVLEHSNVQSEFLEAASMHTVALIGTGHSDTALRQCRQMFSRIRDSQSTNKQARSEIIEQIDEAIEFIGHFISRRGMTLPVKSSMELMWMMIDNGGLVTPVAGHLLAGLGPEAVSHLGWEDVNLLTQVQAGMIINGSAMDIGHEARFAHLFEVVVNSGMTANKDTAGLVEKALAKLGRSDLSQRWLQYRYPVAQPVYSPVSYHGMTPTSPAPVAFEDSYDPYAATTDNKGSVAITDLLDKTHGKSSSHLNEALTRFKNMRRAGRHPRFFTYAKLISAAAKEGRLPLAHDILALAKQDVPYLPQHRIVRFGWVSILDAMVAACLTTGQRQLAAQFHQELLDMGAAPSANTFGLYITTLKESTKTFDEATEAVKIFIRAKSEGVEPSSFLYNALIGKLGKARRIDDCLFYFAEMRNLGIRPTSVTYGTIVNALCRVSDEKFAEELFEEMESMPNYKPRPAPYHSMMQFFLSTKRDRSKVLAYYERMRSKNIQPTTHTYKLLIDTYATLDPIDMTAAEAVLDQIRQAGELPEAVHYASLVHAKGCVLHDVEGARRTFDTVLADRRIRPQACLYQALFEAMVANHLIEETEPIVADMKVRGVEMTPYIANSLIHGWAMAKNIAKAEAIYKAVPVGKREPSTYEAMTRAFMALEDREHAMVVVNEGLSRGYPTAVANKILELVGGGRSAAPEVAQ</sequence>
<keyword evidence="5" id="KW-1185">Reference proteome</keyword>
<feature type="repeat" description="PPR" evidence="2">
    <location>
        <begin position="1027"/>
        <end position="1057"/>
    </location>
</feature>
<dbReference type="EMBL" id="ML978133">
    <property type="protein sequence ID" value="KAF2094792.1"/>
    <property type="molecule type" value="Genomic_DNA"/>
</dbReference>
<dbReference type="InterPro" id="IPR057585">
    <property type="entry name" value="TPR_dom_fungi"/>
</dbReference>
<dbReference type="InterPro" id="IPR050872">
    <property type="entry name" value="PPR_P_subfamily"/>
</dbReference>
<dbReference type="PROSITE" id="PS51375">
    <property type="entry name" value="PPR"/>
    <property type="match status" value="3"/>
</dbReference>
<protein>
    <recommendedName>
        <fullName evidence="3">Tetratricopeptide repeat domain-containing protein</fullName>
    </recommendedName>
</protein>
<name>A0A9P4I7X3_9PEZI</name>
<proteinExistence type="inferred from homology"/>
<dbReference type="NCBIfam" id="TIGR00756">
    <property type="entry name" value="PPR"/>
    <property type="match status" value="3"/>
</dbReference>